<evidence type="ECO:0000313" key="2">
    <source>
        <dbReference type="Proteomes" id="UP000234681"/>
    </source>
</evidence>
<dbReference type="AlphaFoldDB" id="A6JXT0"/>
<organism evidence="1 2">
    <name type="scientific">Rattus norvegicus</name>
    <name type="common">Rat</name>
    <dbReference type="NCBI Taxonomy" id="10116"/>
    <lineage>
        <taxon>Eukaryota</taxon>
        <taxon>Metazoa</taxon>
        <taxon>Chordata</taxon>
        <taxon>Craniata</taxon>
        <taxon>Vertebrata</taxon>
        <taxon>Euteleostomi</taxon>
        <taxon>Mammalia</taxon>
        <taxon>Eutheria</taxon>
        <taxon>Euarchontoglires</taxon>
        <taxon>Glires</taxon>
        <taxon>Rodentia</taxon>
        <taxon>Myomorpha</taxon>
        <taxon>Muroidea</taxon>
        <taxon>Muridae</taxon>
        <taxon>Murinae</taxon>
        <taxon>Rattus</taxon>
    </lineage>
</organism>
<feature type="non-terminal residue" evidence="1">
    <location>
        <position position="42"/>
    </location>
</feature>
<evidence type="ECO:0000313" key="1">
    <source>
        <dbReference type="EMBL" id="EDL96329.1"/>
    </source>
</evidence>
<sequence>MVQVYAFWPAPCLLTKTPHPAIASQKALITTEWLCANKTLFV</sequence>
<dbReference type="EMBL" id="CH474005">
    <property type="protein sequence ID" value="EDL96329.1"/>
    <property type="molecule type" value="Genomic_DNA"/>
</dbReference>
<gene>
    <name evidence="1" type="ORF">rCG_32114</name>
</gene>
<name>A6JXT0_RAT</name>
<dbReference type="Proteomes" id="UP000234681">
    <property type="component" value="Chromosome 3"/>
</dbReference>
<accession>A6JXT0</accession>
<proteinExistence type="predicted"/>
<protein>
    <submittedName>
        <fullName evidence="1">RCG32114</fullName>
    </submittedName>
</protein>
<reference evidence="1 2" key="1">
    <citation type="submission" date="2005-09" db="EMBL/GenBank/DDBJ databases">
        <authorList>
            <person name="Mural R.J."/>
            <person name="Li P.W."/>
            <person name="Adams M.D."/>
            <person name="Amanatides P.G."/>
            <person name="Baden-Tillson H."/>
            <person name="Barnstead M."/>
            <person name="Chin S.H."/>
            <person name="Dew I."/>
            <person name="Evans C.A."/>
            <person name="Ferriera S."/>
            <person name="Flanigan M."/>
            <person name="Fosler C."/>
            <person name="Glodek A."/>
            <person name="Gu Z."/>
            <person name="Holt R.A."/>
            <person name="Jennings D."/>
            <person name="Kraft C.L."/>
            <person name="Lu F."/>
            <person name="Nguyen T."/>
            <person name="Nusskern D.R."/>
            <person name="Pfannkoch C.M."/>
            <person name="Sitter C."/>
            <person name="Sutton G.G."/>
            <person name="Venter J.C."/>
            <person name="Wang Z."/>
            <person name="Woodage T."/>
            <person name="Zheng X.H."/>
            <person name="Zhong F."/>
        </authorList>
    </citation>
    <scope>NUCLEOTIDE SEQUENCE [LARGE SCALE GENOMIC DNA]</scope>
    <source>
        <strain>BN</strain>
        <strain evidence="2">Sprague-Dawley</strain>
    </source>
</reference>